<name>A0A016TGF4_9BILA</name>
<reference evidence="3" key="1">
    <citation type="journal article" date="2015" name="Nat. Genet.">
        <title>The genome and transcriptome of the zoonotic hookworm Ancylostoma ceylanicum identify infection-specific gene families.</title>
        <authorList>
            <person name="Schwarz E.M."/>
            <person name="Hu Y."/>
            <person name="Antoshechkin I."/>
            <person name="Miller M.M."/>
            <person name="Sternberg P.W."/>
            <person name="Aroian R.V."/>
        </authorList>
    </citation>
    <scope>NUCLEOTIDE SEQUENCE</scope>
    <source>
        <strain evidence="3">HY135</strain>
    </source>
</reference>
<dbReference type="Proteomes" id="UP000024635">
    <property type="component" value="Unassembled WGS sequence"/>
</dbReference>
<dbReference type="EMBL" id="JARK01001441">
    <property type="protein sequence ID" value="EYC01673.1"/>
    <property type="molecule type" value="Genomic_DNA"/>
</dbReference>
<accession>A0A016TGF4</accession>
<evidence type="ECO:0000256" key="1">
    <source>
        <dbReference type="SAM" id="MobiDB-lite"/>
    </source>
</evidence>
<comment type="caution">
    <text evidence="2">The sequence shown here is derived from an EMBL/GenBank/DDBJ whole genome shotgun (WGS) entry which is preliminary data.</text>
</comment>
<evidence type="ECO:0000313" key="2">
    <source>
        <dbReference type="EMBL" id="EYC01673.1"/>
    </source>
</evidence>
<proteinExistence type="predicted"/>
<protein>
    <submittedName>
        <fullName evidence="2">Uncharacterized protein</fullName>
    </submittedName>
</protein>
<organism evidence="2 3">
    <name type="scientific">Ancylostoma ceylanicum</name>
    <dbReference type="NCBI Taxonomy" id="53326"/>
    <lineage>
        <taxon>Eukaryota</taxon>
        <taxon>Metazoa</taxon>
        <taxon>Ecdysozoa</taxon>
        <taxon>Nematoda</taxon>
        <taxon>Chromadorea</taxon>
        <taxon>Rhabditida</taxon>
        <taxon>Rhabditina</taxon>
        <taxon>Rhabditomorpha</taxon>
        <taxon>Strongyloidea</taxon>
        <taxon>Ancylostomatidae</taxon>
        <taxon>Ancylostomatinae</taxon>
        <taxon>Ancylostoma</taxon>
    </lineage>
</organism>
<gene>
    <name evidence="2" type="primary">Acey_s0105.g3682</name>
    <name evidence="2" type="ORF">Y032_0105g3682</name>
</gene>
<dbReference type="AlphaFoldDB" id="A0A016TGF4"/>
<keyword evidence="3" id="KW-1185">Reference proteome</keyword>
<evidence type="ECO:0000313" key="3">
    <source>
        <dbReference type="Proteomes" id="UP000024635"/>
    </source>
</evidence>
<feature type="region of interest" description="Disordered" evidence="1">
    <location>
        <begin position="69"/>
        <end position="101"/>
    </location>
</feature>
<sequence>MKRGVATAPQLVDSNPLSAFRCQFVLFHAQSHIDESADGALFHKRAVRPSSVIGRETVEIVGFEARTVQKSTGTRSSPRFPADHHGCTPFPSHIDSRTTLS</sequence>